<sequence length="55" mass="6280">SSSPNSPLHLFCPPVKKHFKETQLISRVYFLHVGQVRLPDDDTPSIPLKFKFSSL</sequence>
<organism evidence="1 2">
    <name type="scientific">Ameca splendens</name>
    <dbReference type="NCBI Taxonomy" id="208324"/>
    <lineage>
        <taxon>Eukaryota</taxon>
        <taxon>Metazoa</taxon>
        <taxon>Chordata</taxon>
        <taxon>Craniata</taxon>
        <taxon>Vertebrata</taxon>
        <taxon>Euteleostomi</taxon>
        <taxon>Actinopterygii</taxon>
        <taxon>Neopterygii</taxon>
        <taxon>Teleostei</taxon>
        <taxon>Neoteleostei</taxon>
        <taxon>Acanthomorphata</taxon>
        <taxon>Ovalentaria</taxon>
        <taxon>Atherinomorphae</taxon>
        <taxon>Cyprinodontiformes</taxon>
        <taxon>Goodeidae</taxon>
        <taxon>Ameca</taxon>
    </lineage>
</organism>
<protein>
    <submittedName>
        <fullName evidence="1">Uncharacterized protein</fullName>
    </submittedName>
</protein>
<reference evidence="1 2" key="1">
    <citation type="submission" date="2021-06" db="EMBL/GenBank/DDBJ databases">
        <authorList>
            <person name="Palmer J.M."/>
        </authorList>
    </citation>
    <scope>NUCLEOTIDE SEQUENCE [LARGE SCALE GENOMIC DNA]</scope>
    <source>
        <strain evidence="1 2">AS_MEX2019</strain>
        <tissue evidence="1">Muscle</tissue>
    </source>
</reference>
<keyword evidence="2" id="KW-1185">Reference proteome</keyword>
<dbReference type="Proteomes" id="UP001469553">
    <property type="component" value="Unassembled WGS sequence"/>
</dbReference>
<name>A0ABV0ZWT3_9TELE</name>
<evidence type="ECO:0000313" key="2">
    <source>
        <dbReference type="Proteomes" id="UP001469553"/>
    </source>
</evidence>
<dbReference type="EMBL" id="JAHRIP010075983">
    <property type="protein sequence ID" value="MEQ2310724.1"/>
    <property type="molecule type" value="Genomic_DNA"/>
</dbReference>
<accession>A0ABV0ZWT3</accession>
<gene>
    <name evidence="1" type="ORF">AMECASPLE_012084</name>
</gene>
<feature type="non-terminal residue" evidence="1">
    <location>
        <position position="1"/>
    </location>
</feature>
<evidence type="ECO:0000313" key="1">
    <source>
        <dbReference type="EMBL" id="MEQ2310724.1"/>
    </source>
</evidence>
<proteinExistence type="predicted"/>
<comment type="caution">
    <text evidence="1">The sequence shown here is derived from an EMBL/GenBank/DDBJ whole genome shotgun (WGS) entry which is preliminary data.</text>
</comment>